<dbReference type="GO" id="GO:0004519">
    <property type="term" value="F:endonuclease activity"/>
    <property type="evidence" value="ECO:0007669"/>
    <property type="project" value="UniProtKB-KW"/>
</dbReference>
<feature type="domain" description="Reverse transcriptase RNase H-like" evidence="7">
    <location>
        <begin position="21"/>
        <end position="66"/>
    </location>
</feature>
<dbReference type="OrthoDB" id="1733657at2759"/>
<accession>A0A5B6WJE9</accession>
<evidence type="ECO:0000256" key="1">
    <source>
        <dbReference type="ARBA" id="ARBA00022679"/>
    </source>
</evidence>
<keyword evidence="9" id="KW-1185">Reference proteome</keyword>
<keyword evidence="3" id="KW-0540">Nuclease</keyword>
<protein>
    <submittedName>
        <fullName evidence="8">Integrase</fullName>
    </submittedName>
</protein>
<dbReference type="SUPFAM" id="SSF56672">
    <property type="entry name" value="DNA/RNA polymerases"/>
    <property type="match status" value="1"/>
</dbReference>
<dbReference type="AlphaFoldDB" id="A0A5B6WJE9"/>
<keyword evidence="1" id="KW-0808">Transferase</keyword>
<dbReference type="InterPro" id="IPR043502">
    <property type="entry name" value="DNA/RNA_pol_sf"/>
</dbReference>
<evidence type="ECO:0000256" key="6">
    <source>
        <dbReference type="ARBA" id="ARBA00022918"/>
    </source>
</evidence>
<keyword evidence="2" id="KW-0548">Nucleotidyltransferase</keyword>
<dbReference type="EMBL" id="SMMG02000003">
    <property type="protein sequence ID" value="KAA3481553.1"/>
    <property type="molecule type" value="Genomic_DNA"/>
</dbReference>
<evidence type="ECO:0000313" key="9">
    <source>
        <dbReference type="Proteomes" id="UP000325315"/>
    </source>
</evidence>
<reference evidence="9" key="1">
    <citation type="journal article" date="2019" name="Plant Biotechnol. J.">
        <title>Genome sequencing of the Australian wild diploid species Gossypium australe highlights disease resistance and delayed gland morphogenesis.</title>
        <authorList>
            <person name="Cai Y."/>
            <person name="Cai X."/>
            <person name="Wang Q."/>
            <person name="Wang P."/>
            <person name="Zhang Y."/>
            <person name="Cai C."/>
            <person name="Xu Y."/>
            <person name="Wang K."/>
            <person name="Zhou Z."/>
            <person name="Wang C."/>
            <person name="Geng S."/>
            <person name="Li B."/>
            <person name="Dong Q."/>
            <person name="Hou Y."/>
            <person name="Wang H."/>
            <person name="Ai P."/>
            <person name="Liu Z."/>
            <person name="Yi F."/>
            <person name="Sun M."/>
            <person name="An G."/>
            <person name="Cheng J."/>
            <person name="Zhang Y."/>
            <person name="Shi Q."/>
            <person name="Xie Y."/>
            <person name="Shi X."/>
            <person name="Chang Y."/>
            <person name="Huang F."/>
            <person name="Chen Y."/>
            <person name="Hong S."/>
            <person name="Mi L."/>
            <person name="Sun Q."/>
            <person name="Zhang L."/>
            <person name="Zhou B."/>
            <person name="Peng R."/>
            <person name="Zhang X."/>
            <person name="Liu F."/>
        </authorList>
    </citation>
    <scope>NUCLEOTIDE SEQUENCE [LARGE SCALE GENOMIC DNA]</scope>
    <source>
        <strain evidence="9">cv. PA1801</strain>
    </source>
</reference>
<comment type="caution">
    <text evidence="8">The sequence shown here is derived from an EMBL/GenBank/DDBJ whole genome shotgun (WGS) entry which is preliminary data.</text>
</comment>
<dbReference type="Proteomes" id="UP000325315">
    <property type="component" value="Unassembled WGS sequence"/>
</dbReference>
<evidence type="ECO:0000256" key="5">
    <source>
        <dbReference type="ARBA" id="ARBA00022801"/>
    </source>
</evidence>
<organism evidence="8 9">
    <name type="scientific">Gossypium australe</name>
    <dbReference type="NCBI Taxonomy" id="47621"/>
    <lineage>
        <taxon>Eukaryota</taxon>
        <taxon>Viridiplantae</taxon>
        <taxon>Streptophyta</taxon>
        <taxon>Embryophyta</taxon>
        <taxon>Tracheophyta</taxon>
        <taxon>Spermatophyta</taxon>
        <taxon>Magnoliopsida</taxon>
        <taxon>eudicotyledons</taxon>
        <taxon>Gunneridae</taxon>
        <taxon>Pentapetalae</taxon>
        <taxon>rosids</taxon>
        <taxon>malvids</taxon>
        <taxon>Malvales</taxon>
        <taxon>Malvaceae</taxon>
        <taxon>Malvoideae</taxon>
        <taxon>Gossypium</taxon>
    </lineage>
</organism>
<dbReference type="InterPro" id="IPR041373">
    <property type="entry name" value="RT_RNaseH"/>
</dbReference>
<keyword evidence="5" id="KW-0378">Hydrolase</keyword>
<dbReference type="GO" id="GO:0016787">
    <property type="term" value="F:hydrolase activity"/>
    <property type="evidence" value="ECO:0007669"/>
    <property type="project" value="UniProtKB-KW"/>
</dbReference>
<evidence type="ECO:0000313" key="8">
    <source>
        <dbReference type="EMBL" id="KAA3481553.1"/>
    </source>
</evidence>
<dbReference type="GO" id="GO:0003964">
    <property type="term" value="F:RNA-directed DNA polymerase activity"/>
    <property type="evidence" value="ECO:0007669"/>
    <property type="project" value="UniProtKB-KW"/>
</dbReference>
<gene>
    <name evidence="8" type="ORF">EPI10_021912</name>
</gene>
<keyword evidence="4" id="KW-0255">Endonuclease</keyword>
<evidence type="ECO:0000256" key="3">
    <source>
        <dbReference type="ARBA" id="ARBA00022722"/>
    </source>
</evidence>
<evidence type="ECO:0000259" key="7">
    <source>
        <dbReference type="Pfam" id="PF17917"/>
    </source>
</evidence>
<name>A0A5B6WJE9_9ROSI</name>
<evidence type="ECO:0000256" key="2">
    <source>
        <dbReference type="ARBA" id="ARBA00022695"/>
    </source>
</evidence>
<keyword evidence="6" id="KW-0695">RNA-directed DNA polymerase</keyword>
<dbReference type="Pfam" id="PF17917">
    <property type="entry name" value="RT_RNaseH"/>
    <property type="match status" value="1"/>
</dbReference>
<evidence type="ECO:0000256" key="4">
    <source>
        <dbReference type="ARBA" id="ARBA00022759"/>
    </source>
</evidence>
<sequence length="75" mass="9341">MIRLWLMCPDSLSHTKATNPCLSWLRHYLYGERCIIYTNHKSIKYLLTWKELNLRQRRWLELFKDYYCTIEYHLG</sequence>
<proteinExistence type="predicted"/>